<dbReference type="GO" id="GO:0030313">
    <property type="term" value="C:cell envelope"/>
    <property type="evidence" value="ECO:0007669"/>
    <property type="project" value="UniProtKB-SubCell"/>
</dbReference>
<protein>
    <submittedName>
        <fullName evidence="4">Peptidase M75, Imelysin</fullName>
    </submittedName>
</protein>
<evidence type="ECO:0000313" key="5">
    <source>
        <dbReference type="Proteomes" id="UP000321062"/>
    </source>
</evidence>
<evidence type="ECO:0000256" key="2">
    <source>
        <dbReference type="ARBA" id="ARBA00022729"/>
    </source>
</evidence>
<name>A0A5B9DRI9_9HYPH</name>
<sequence>MRLFLAAAFALATTPVLAQAPVTTGEVISAAVEDFIRPGFHELATSAASMKDGIAALCATPSEEHLSVGRDGFKAVVLAYSGVEFVHVGPLGSNNRIERMLFWPDRKGIALKQVQQALAAEDASATNPKDLAGKSVAMQGLGALEYLLFGTGAEELAGSGGAYRCSFAASIAALIGEVTAEMDAEWSDPQGISTALENPRPDADDYRTQTEVLEKLAASLVHGTEAIRDQRVLPILGTSAGQPKPKSALFWRSGMTVPALAANFSGLSDFFAKARFPEVMGADNAWIANGAEFEFANAKRALAVITSPMDEAVADPKQFKALEYLVIVTKSLDTLVGEDLSAALGLSVGFSALDGD</sequence>
<dbReference type="EMBL" id="CP041690">
    <property type="protein sequence ID" value="QEE21682.1"/>
    <property type="molecule type" value="Genomic_DNA"/>
</dbReference>
<proteinExistence type="predicted"/>
<dbReference type="InterPro" id="IPR034984">
    <property type="entry name" value="Imelysin-like_IPPA"/>
</dbReference>
<dbReference type="InterPro" id="IPR038352">
    <property type="entry name" value="Imelysin_sf"/>
</dbReference>
<evidence type="ECO:0000256" key="1">
    <source>
        <dbReference type="ARBA" id="ARBA00004196"/>
    </source>
</evidence>
<gene>
    <name evidence="4" type="ORF">FNA67_16465</name>
</gene>
<comment type="subcellular location">
    <subcellularLocation>
        <location evidence="1">Cell envelope</location>
    </subcellularLocation>
</comment>
<keyword evidence="2" id="KW-0732">Signal</keyword>
<dbReference type="OrthoDB" id="5729110at2"/>
<dbReference type="RefSeq" id="WP_147657015.1">
    <property type="nucleotide sequence ID" value="NZ_BMFM01000001.1"/>
</dbReference>
<accession>A0A5B9DRI9</accession>
<feature type="domain" description="Imelysin-like" evidence="3">
    <location>
        <begin position="36"/>
        <end position="325"/>
    </location>
</feature>
<reference evidence="4 5" key="1">
    <citation type="journal article" date="2015" name="Int. J. Syst. Evol. Microbiol.">
        <title>Youhaiella tibetensis gen. nov., sp. nov., isolated from subsurface sediment.</title>
        <authorList>
            <person name="Wang Y.X."/>
            <person name="Huang F.Q."/>
            <person name="Nogi Y."/>
            <person name="Pang S.J."/>
            <person name="Wang P.K."/>
            <person name="Lv J."/>
        </authorList>
    </citation>
    <scope>NUCLEOTIDE SEQUENCE [LARGE SCALE GENOMIC DNA]</scope>
    <source>
        <strain evidence="5">fig4</strain>
    </source>
</reference>
<evidence type="ECO:0000313" key="4">
    <source>
        <dbReference type="EMBL" id="QEE21682.1"/>
    </source>
</evidence>
<keyword evidence="5" id="KW-1185">Reference proteome</keyword>
<evidence type="ECO:0000259" key="3">
    <source>
        <dbReference type="Pfam" id="PF09375"/>
    </source>
</evidence>
<dbReference type="KEGG" id="yti:FNA67_16465"/>
<organism evidence="4 5">
    <name type="scientific">Paradevosia tibetensis</name>
    <dbReference type="NCBI Taxonomy" id="1447062"/>
    <lineage>
        <taxon>Bacteria</taxon>
        <taxon>Pseudomonadati</taxon>
        <taxon>Pseudomonadota</taxon>
        <taxon>Alphaproteobacteria</taxon>
        <taxon>Hyphomicrobiales</taxon>
        <taxon>Devosiaceae</taxon>
        <taxon>Paradevosia</taxon>
    </lineage>
</organism>
<dbReference type="AlphaFoldDB" id="A0A5B9DRI9"/>
<dbReference type="InterPro" id="IPR018976">
    <property type="entry name" value="Imelysin-like"/>
</dbReference>
<dbReference type="Proteomes" id="UP000321062">
    <property type="component" value="Chromosome"/>
</dbReference>
<dbReference type="Pfam" id="PF09375">
    <property type="entry name" value="Peptidase_M75"/>
    <property type="match status" value="1"/>
</dbReference>
<dbReference type="CDD" id="cd14659">
    <property type="entry name" value="Imelysin-like_IPPA"/>
    <property type="match status" value="1"/>
</dbReference>
<dbReference type="Gene3D" id="1.20.1420.20">
    <property type="entry name" value="M75 peptidase, HXXE motif"/>
    <property type="match status" value="1"/>
</dbReference>